<keyword evidence="5" id="KW-1185">Reference proteome</keyword>
<evidence type="ECO:0000256" key="2">
    <source>
        <dbReference type="PROSITE-ProRule" id="PRU01302"/>
    </source>
</evidence>
<dbReference type="WBParaSite" id="SPAL_0001714600.1">
    <property type="protein sequence ID" value="SPAL_0001714600.1"/>
    <property type="gene ID" value="SPAL_0001714600"/>
</dbReference>
<evidence type="ECO:0000256" key="3">
    <source>
        <dbReference type="SAM" id="MobiDB-lite"/>
    </source>
</evidence>
<sequence>MQKEGYQINPSQPSSNVMMINNFPTHSEISSLQHLNYGMREQVPHHEQQYHMVQRINLESKIRDMNRRLCFFHAANIPEHEKTSWWNGFTFEFFDDQAKIQLHLYDENLPPQNYIFGRTIIPRFFKALFENGVREMYIIPKVPCREGISNNYPLIFLDCDGAILHTKHEKPAMIDVQTEIRFLIEFSLDSIYGYRIRNWTLELKHCCYFSWRDQNQKNNNRILDKLKSGFAHLGLNQHALNTIKLANILEPMQILFYVHKTQGIHPKTSMAHALMQYRLKLQQNQRMQEQRIAQQRTGMAGPYNQGILPSLVMMESRSDESALVQKKTRKRNRKNVLAEIGETASTGSPESLNKKKCSIDDSSAENSPINNNLIITTTSSDSKKTQAYSNGFEVPQEPKTMEENFNSENERKMLRIEHSPANISESLQQQQQVSNKPLMQQNFHCMINQ</sequence>
<proteinExistence type="inferred from homology"/>
<dbReference type="InterPro" id="IPR041363">
    <property type="entry name" value="LID"/>
</dbReference>
<dbReference type="GO" id="GO:0030274">
    <property type="term" value="F:LIM domain binding"/>
    <property type="evidence" value="ECO:0007669"/>
    <property type="project" value="UniProtKB-UniRule"/>
</dbReference>
<accession>A0A0N5CH21</accession>
<dbReference type="InterPro" id="IPR029005">
    <property type="entry name" value="LIM-bd/SEUSS"/>
</dbReference>
<dbReference type="AlphaFoldDB" id="A0A0N5CH21"/>
<dbReference type="Pfam" id="PF01803">
    <property type="entry name" value="LIM_bind"/>
    <property type="match status" value="1"/>
</dbReference>
<feature type="domain" description="LIM interaction" evidence="4">
    <location>
        <begin position="391"/>
        <end position="430"/>
    </location>
</feature>
<name>A0A0N5CH21_STREA</name>
<protein>
    <submittedName>
        <fullName evidence="6">LIM interaction domain (LID) domain-containing protein</fullName>
    </submittedName>
</protein>
<reference evidence="6" key="1">
    <citation type="submission" date="2017-02" db="UniProtKB">
        <authorList>
            <consortium name="WormBaseParasite"/>
        </authorList>
    </citation>
    <scope>IDENTIFICATION</scope>
</reference>
<organism evidence="5 6">
    <name type="scientific">Strongyloides papillosus</name>
    <name type="common">Intestinal threadworm</name>
    <dbReference type="NCBI Taxonomy" id="174720"/>
    <lineage>
        <taxon>Eukaryota</taxon>
        <taxon>Metazoa</taxon>
        <taxon>Ecdysozoa</taxon>
        <taxon>Nematoda</taxon>
        <taxon>Chromadorea</taxon>
        <taxon>Rhabditida</taxon>
        <taxon>Tylenchina</taxon>
        <taxon>Panagrolaimomorpha</taxon>
        <taxon>Strongyloidoidea</taxon>
        <taxon>Strongyloididae</taxon>
        <taxon>Strongyloides</taxon>
    </lineage>
</organism>
<dbReference type="STRING" id="174720.A0A0N5CH21"/>
<evidence type="ECO:0000313" key="5">
    <source>
        <dbReference type="Proteomes" id="UP000046392"/>
    </source>
</evidence>
<evidence type="ECO:0000259" key="4">
    <source>
        <dbReference type="PROSITE" id="PS51957"/>
    </source>
</evidence>
<dbReference type="PROSITE" id="PS51957">
    <property type="entry name" value="LID"/>
    <property type="match status" value="1"/>
</dbReference>
<comment type="similarity">
    <text evidence="1 2">Belongs to the LDB family.</text>
</comment>
<feature type="region of interest" description="Disordered" evidence="3">
    <location>
        <begin position="344"/>
        <end position="364"/>
    </location>
</feature>
<dbReference type="Proteomes" id="UP000046392">
    <property type="component" value="Unplaced"/>
</dbReference>
<evidence type="ECO:0000256" key="1">
    <source>
        <dbReference type="ARBA" id="ARBA00006928"/>
    </source>
</evidence>
<evidence type="ECO:0000313" key="6">
    <source>
        <dbReference type="WBParaSite" id="SPAL_0001714600.1"/>
    </source>
</evidence>